<dbReference type="RefSeq" id="WP_113062318.1">
    <property type="nucleotide sequence ID" value="NZ_UATH01000001.1"/>
</dbReference>
<dbReference type="AlphaFoldDB" id="A0A2X1WFS4"/>
<evidence type="ECO:0000313" key="3">
    <source>
        <dbReference type="EMBL" id="SPY07534.1"/>
    </source>
</evidence>
<name>A0A2X1WFS4_9BURK</name>
<dbReference type="Proteomes" id="UP000250242">
    <property type="component" value="Unassembled WGS sequence"/>
</dbReference>
<accession>A0A2X1WFS4</accession>
<organism evidence="3 4">
    <name type="scientific">Oligella urethralis</name>
    <dbReference type="NCBI Taxonomy" id="90245"/>
    <lineage>
        <taxon>Bacteria</taxon>
        <taxon>Pseudomonadati</taxon>
        <taxon>Pseudomonadota</taxon>
        <taxon>Betaproteobacteria</taxon>
        <taxon>Burkholderiales</taxon>
        <taxon>Alcaligenaceae</taxon>
        <taxon>Oligella</taxon>
    </lineage>
</organism>
<reference evidence="3 4" key="1">
    <citation type="submission" date="2018-06" db="EMBL/GenBank/DDBJ databases">
        <authorList>
            <consortium name="Pathogen Informatics"/>
            <person name="Doyle S."/>
        </authorList>
    </citation>
    <scope>NUCLEOTIDE SEQUENCE [LARGE SCALE GENOMIC DNA]</scope>
    <source>
        <strain evidence="3 4">NCTC11009</strain>
    </source>
</reference>
<dbReference type="InterPro" id="IPR016181">
    <property type="entry name" value="Acyl_CoA_acyltransferase"/>
</dbReference>
<gene>
    <name evidence="3" type="primary">iucB_1</name>
    <name evidence="3" type="ORF">NCTC11009_00744</name>
</gene>
<keyword evidence="3" id="KW-0012">Acyltransferase</keyword>
<dbReference type="GO" id="GO:0016410">
    <property type="term" value="F:N-acyltransferase activity"/>
    <property type="evidence" value="ECO:0007669"/>
    <property type="project" value="TreeGrafter"/>
</dbReference>
<dbReference type="Pfam" id="PF13523">
    <property type="entry name" value="Acetyltransf_8"/>
    <property type="match status" value="1"/>
</dbReference>
<proteinExistence type="predicted"/>
<protein>
    <submittedName>
        <fullName evidence="3">N(6)-hydroxylysine O-acetyltransferase</fullName>
        <ecNumber evidence="3">2.3.1.102</ecNumber>
    </submittedName>
</protein>
<dbReference type="EC" id="2.3.1.102" evidence="3"/>
<dbReference type="EMBL" id="UATH01000001">
    <property type="protein sequence ID" value="SPY07534.1"/>
    <property type="molecule type" value="Genomic_DNA"/>
</dbReference>
<evidence type="ECO:0000259" key="2">
    <source>
        <dbReference type="SMART" id="SM01006"/>
    </source>
</evidence>
<dbReference type="PANTHER" id="PTHR31438">
    <property type="entry name" value="LYSINE N-ACYLTRANSFERASE C17G9.06C-RELATED"/>
    <property type="match status" value="1"/>
</dbReference>
<dbReference type="GO" id="GO:0019290">
    <property type="term" value="P:siderophore biosynthetic process"/>
    <property type="evidence" value="ECO:0007669"/>
    <property type="project" value="InterPro"/>
</dbReference>
<evidence type="ECO:0000256" key="1">
    <source>
        <dbReference type="ARBA" id="ARBA00004924"/>
    </source>
</evidence>
<dbReference type="GO" id="GO:0050133">
    <property type="term" value="F:N6-hydroxylysine O-acetyltransferase activity"/>
    <property type="evidence" value="ECO:0007669"/>
    <property type="project" value="UniProtKB-EC"/>
</dbReference>
<feature type="domain" description="Acyltransferase MbtK/IucB-like conserved" evidence="2">
    <location>
        <begin position="35"/>
        <end position="81"/>
    </location>
</feature>
<dbReference type="SMART" id="SM01006">
    <property type="entry name" value="AlcB"/>
    <property type="match status" value="1"/>
</dbReference>
<evidence type="ECO:0000313" key="4">
    <source>
        <dbReference type="Proteomes" id="UP000250242"/>
    </source>
</evidence>
<dbReference type="SUPFAM" id="SSF55729">
    <property type="entry name" value="Acyl-CoA N-acyltransferases (Nat)"/>
    <property type="match status" value="1"/>
</dbReference>
<dbReference type="Gene3D" id="3.40.630.30">
    <property type="match status" value="1"/>
</dbReference>
<dbReference type="InterPro" id="IPR019432">
    <property type="entry name" value="Acyltransferase_MbtK/IucB-like"/>
</dbReference>
<dbReference type="PANTHER" id="PTHR31438:SF1">
    <property type="entry name" value="LYSINE N-ACYLTRANSFERASE C17G9.06C-RELATED"/>
    <property type="match status" value="1"/>
</dbReference>
<sequence>MKTGKCIQSGLIMPTADLPSQFVVKLPDFDVGFHEVRFPFDVPLLHKWLNTKHTIEQWQLNKSLAELLVHFEKAVHDEHQELYLISCDGVPFAYCEIYTASYDRLAKYYKVDPLDVGWHVLIGEREFLGKSFAENLVFAISHFVFSQTESRRIIVEPDVRVKWYVIFKRFAYINDSIIELPEKSANIFLCLQKQFYESSGYLSKTEVKVAYETYSD</sequence>
<comment type="pathway">
    <text evidence="1">Siderophore biosynthesis.</text>
</comment>
<keyword evidence="3" id="KW-0808">Transferase</keyword>